<name>A0ABR1H7C6_9HYPO</name>
<feature type="compositionally biased region" description="Acidic residues" evidence="1">
    <location>
        <begin position="203"/>
        <end position="231"/>
    </location>
</feature>
<evidence type="ECO:0000313" key="2">
    <source>
        <dbReference type="EMBL" id="KAK7416857.1"/>
    </source>
</evidence>
<comment type="caution">
    <text evidence="2">The sequence shown here is derived from an EMBL/GenBank/DDBJ whole genome shotgun (WGS) entry which is preliminary data.</text>
</comment>
<feature type="compositionally biased region" description="Acidic residues" evidence="1">
    <location>
        <begin position="83"/>
        <end position="110"/>
    </location>
</feature>
<feature type="region of interest" description="Disordered" evidence="1">
    <location>
        <begin position="17"/>
        <end position="165"/>
    </location>
</feature>
<proteinExistence type="predicted"/>
<dbReference type="EMBL" id="JAZAVJ010000063">
    <property type="protein sequence ID" value="KAK7416857.1"/>
    <property type="molecule type" value="Genomic_DNA"/>
</dbReference>
<feature type="compositionally biased region" description="Basic and acidic residues" evidence="1">
    <location>
        <begin position="64"/>
        <end position="77"/>
    </location>
</feature>
<organism evidence="2 3">
    <name type="scientific">Neonectria punicea</name>
    <dbReference type="NCBI Taxonomy" id="979145"/>
    <lineage>
        <taxon>Eukaryota</taxon>
        <taxon>Fungi</taxon>
        <taxon>Dikarya</taxon>
        <taxon>Ascomycota</taxon>
        <taxon>Pezizomycotina</taxon>
        <taxon>Sordariomycetes</taxon>
        <taxon>Hypocreomycetidae</taxon>
        <taxon>Hypocreales</taxon>
        <taxon>Nectriaceae</taxon>
        <taxon>Neonectria</taxon>
    </lineage>
</organism>
<feature type="region of interest" description="Disordered" evidence="1">
    <location>
        <begin position="202"/>
        <end position="231"/>
    </location>
</feature>
<keyword evidence="3" id="KW-1185">Reference proteome</keyword>
<protein>
    <submittedName>
        <fullName evidence="2">Uncharacterized protein</fullName>
    </submittedName>
</protein>
<feature type="compositionally biased region" description="Acidic residues" evidence="1">
    <location>
        <begin position="52"/>
        <end position="63"/>
    </location>
</feature>
<reference evidence="2 3" key="1">
    <citation type="journal article" date="2025" name="Microbiol. Resour. Announc.">
        <title>Draft genome sequences for Neonectria magnoliae and Neonectria punicea, canker pathogens of Liriodendron tulipifera and Acer saccharum in West Virginia.</title>
        <authorList>
            <person name="Petronek H.M."/>
            <person name="Kasson M.T."/>
            <person name="Metheny A.M."/>
            <person name="Stauder C.M."/>
            <person name="Lovett B."/>
            <person name="Lynch S.C."/>
            <person name="Garnas J.R."/>
            <person name="Kasson L.R."/>
            <person name="Stajich J.E."/>
        </authorList>
    </citation>
    <scope>NUCLEOTIDE SEQUENCE [LARGE SCALE GENOMIC DNA]</scope>
    <source>
        <strain evidence="2 3">NRRL 64653</strain>
    </source>
</reference>
<accession>A0ABR1H7C6</accession>
<evidence type="ECO:0000313" key="3">
    <source>
        <dbReference type="Proteomes" id="UP001498476"/>
    </source>
</evidence>
<dbReference type="Proteomes" id="UP001498476">
    <property type="component" value="Unassembled WGS sequence"/>
</dbReference>
<gene>
    <name evidence="2" type="ORF">QQX98_004915</name>
</gene>
<sequence length="331" mass="38383">MSETIKNHCLIELHLPIRGKNDKESSQVTISSHEFREEELDDEPYYDGYDGGTDDEWDGEDNSDNTHESDSQEKMDTSNDDTGMAEDEDDENESDSEYNTDNSDEENESDSQDKMDTSNDDTDMAEDEDEGNGSEDSNGTEDEEEYEEDEEDMEEELQDIIDDLDRVEVDNLMEIERPSEYCPTPLRLRQLLLDRAHRFRDMAEDEKEENDSEDGTSDEEEYEEDEENMEEEARDIINDLNRFEINNIGKNQAWVPPKRIRKLLRHRGYQLRDSSPYFQVTPVQNLASSVAQLDLNAKLGKRCRSSSDDDDGDVVVRKRARFDWECAGTCH</sequence>
<evidence type="ECO:0000256" key="1">
    <source>
        <dbReference type="SAM" id="MobiDB-lite"/>
    </source>
</evidence>
<feature type="compositionally biased region" description="Acidic residues" evidence="1">
    <location>
        <begin position="118"/>
        <end position="162"/>
    </location>
</feature>